<dbReference type="InterPro" id="IPR027417">
    <property type="entry name" value="P-loop_NTPase"/>
</dbReference>
<dbReference type="GO" id="GO:0004176">
    <property type="term" value="F:ATP-dependent peptidase activity"/>
    <property type="evidence" value="ECO:0007669"/>
    <property type="project" value="InterPro"/>
</dbReference>
<protein>
    <recommendedName>
        <fullName evidence="8">AAA+ ATPase domain-containing protein</fullName>
    </recommendedName>
</protein>
<dbReference type="GO" id="GO:0009535">
    <property type="term" value="C:chloroplast thylakoid membrane"/>
    <property type="evidence" value="ECO:0007669"/>
    <property type="project" value="TreeGrafter"/>
</dbReference>
<evidence type="ECO:0000256" key="7">
    <source>
        <dbReference type="ARBA" id="ARBA00023136"/>
    </source>
</evidence>
<evidence type="ECO:0000256" key="5">
    <source>
        <dbReference type="ARBA" id="ARBA00022801"/>
    </source>
</evidence>
<dbReference type="InterPro" id="IPR037219">
    <property type="entry name" value="Peptidase_M41-like"/>
</dbReference>
<proteinExistence type="inferred from homology"/>
<keyword evidence="3" id="KW-0645">Protease</keyword>
<dbReference type="AlphaFoldDB" id="A0A6C0EGH2"/>
<keyword evidence="6" id="KW-1133">Transmembrane helix</keyword>
<dbReference type="GO" id="GO:0005524">
    <property type="term" value="F:ATP binding"/>
    <property type="evidence" value="ECO:0007669"/>
    <property type="project" value="InterPro"/>
</dbReference>
<feature type="domain" description="AAA+ ATPase" evidence="8">
    <location>
        <begin position="235"/>
        <end position="374"/>
    </location>
</feature>
<dbReference type="SUPFAM" id="SSF52540">
    <property type="entry name" value="P-loop containing nucleoside triphosphate hydrolases"/>
    <property type="match status" value="1"/>
</dbReference>
<comment type="similarity">
    <text evidence="2">In the C-terminal section; belongs to the peptidase M41 family.</text>
</comment>
<dbReference type="Gene3D" id="3.40.50.300">
    <property type="entry name" value="P-loop containing nucleotide triphosphate hydrolases"/>
    <property type="match status" value="1"/>
</dbReference>
<comment type="subcellular location">
    <subcellularLocation>
        <location evidence="1">Membrane</location>
    </subcellularLocation>
</comment>
<evidence type="ECO:0000256" key="2">
    <source>
        <dbReference type="ARBA" id="ARBA00010044"/>
    </source>
</evidence>
<dbReference type="SUPFAM" id="SSF140990">
    <property type="entry name" value="FtsH protease domain-like"/>
    <property type="match status" value="1"/>
</dbReference>
<dbReference type="PANTHER" id="PTHR23076:SF113">
    <property type="entry name" value="ATP-DEPENDENT ZINC METALLOPROTEASE FTSH 1, CHLOROPLASTIC-RELATED"/>
    <property type="match status" value="1"/>
</dbReference>
<dbReference type="Pfam" id="PF00004">
    <property type="entry name" value="AAA"/>
    <property type="match status" value="1"/>
</dbReference>
<keyword evidence="7" id="KW-0472">Membrane</keyword>
<dbReference type="EMBL" id="MN739823">
    <property type="protein sequence ID" value="QHT27523.1"/>
    <property type="molecule type" value="Genomic_DNA"/>
</dbReference>
<reference evidence="9" key="1">
    <citation type="journal article" date="2020" name="Nature">
        <title>Giant virus diversity and host interactions through global metagenomics.</title>
        <authorList>
            <person name="Schulz F."/>
            <person name="Roux S."/>
            <person name="Paez-Espino D."/>
            <person name="Jungbluth S."/>
            <person name="Walsh D.A."/>
            <person name="Denef V.J."/>
            <person name="McMahon K.D."/>
            <person name="Konstantinidis K.T."/>
            <person name="Eloe-Fadrosh E.A."/>
            <person name="Kyrpides N.C."/>
            <person name="Woyke T."/>
        </authorList>
    </citation>
    <scope>NUCLEOTIDE SEQUENCE</scope>
    <source>
        <strain evidence="9">GVMAG-M-3300023179-33</strain>
    </source>
</reference>
<dbReference type="Gene3D" id="1.20.58.760">
    <property type="entry name" value="Peptidase M41"/>
    <property type="match status" value="1"/>
</dbReference>
<evidence type="ECO:0000256" key="3">
    <source>
        <dbReference type="ARBA" id="ARBA00022670"/>
    </source>
</evidence>
<dbReference type="Pfam" id="PF01434">
    <property type="entry name" value="Peptidase_M41"/>
    <property type="match status" value="1"/>
</dbReference>
<dbReference type="PANTHER" id="PTHR23076">
    <property type="entry name" value="METALLOPROTEASE M41 FTSH"/>
    <property type="match status" value="1"/>
</dbReference>
<keyword evidence="4" id="KW-0812">Transmembrane</keyword>
<dbReference type="GO" id="GO:0016887">
    <property type="term" value="F:ATP hydrolysis activity"/>
    <property type="evidence" value="ECO:0007669"/>
    <property type="project" value="InterPro"/>
</dbReference>
<sequence>MNIFLSILHIAFITNYFTNIQAFGSGNSNHIKTKSTRLLFSRNYSPFGKKYYEDYLRNLNSKNVTIQNNYILGLNNPGAGADETIEDDLLIKTINKSINKNNDYNKQYLPRKVIIRQIDLKQLQEQLEINFNNTSTDLDNDNDVENPDTAGEYYDMFGNRMQLPQQSQQGYRGYNRNRNLGFDDKPKKSENFEVVRNHTVTFKEIGGYDTIKSELNQCVDLLVNYKKYSEYNVRIPKGLILEGPPGNGKTLLAKGFAGECKTGFIPVSGSQFQDKYVGVGSARVRELFELAKKNTPCIIFIDEIDAIGRKRSGDGETASSERDSTLNELLVNLDGFSTKNGIFLMGATNRADLLDPALIRPGRIDKRIFIGPPDSTTREAVIVIHLKGKPHDSTINIKDLVDLTAGLSGAQIENMLNEAMLNALRDNRKFMEYKDIDMVINKIMVGWQPTEHQFTSDIIDRIAIHEMGHAIVGFLSKHHSKVSKVTINLSSPKSPGYTVFESSTSNIYTRESLFEHLMILLAGRIAEEVFYDVSVTTGAINDFEEAYKLAEKMVIYYGMGKNIISPSLSDKYKEIIDDEVISMINDAYEMSYFIVKNSKDFIKESAEILKTEKIIKVEKLTEIINTKYPDILRLTIDK</sequence>
<dbReference type="InterPro" id="IPR041569">
    <property type="entry name" value="AAA_lid_3"/>
</dbReference>
<dbReference type="InterPro" id="IPR003960">
    <property type="entry name" value="ATPase_AAA_CS"/>
</dbReference>
<evidence type="ECO:0000256" key="1">
    <source>
        <dbReference type="ARBA" id="ARBA00004370"/>
    </source>
</evidence>
<dbReference type="SMART" id="SM00382">
    <property type="entry name" value="AAA"/>
    <property type="match status" value="1"/>
</dbReference>
<evidence type="ECO:0000256" key="6">
    <source>
        <dbReference type="ARBA" id="ARBA00022989"/>
    </source>
</evidence>
<dbReference type="Gene3D" id="1.10.8.60">
    <property type="match status" value="1"/>
</dbReference>
<keyword evidence="5" id="KW-0378">Hydrolase</keyword>
<evidence type="ECO:0000256" key="4">
    <source>
        <dbReference type="ARBA" id="ARBA00022692"/>
    </source>
</evidence>
<dbReference type="PROSITE" id="PS00674">
    <property type="entry name" value="AAA"/>
    <property type="match status" value="1"/>
</dbReference>
<dbReference type="InterPro" id="IPR003959">
    <property type="entry name" value="ATPase_AAA_core"/>
</dbReference>
<dbReference type="InterPro" id="IPR003593">
    <property type="entry name" value="AAA+_ATPase"/>
</dbReference>
<dbReference type="FunFam" id="3.40.50.300:FF:002568">
    <property type="entry name" value="Cell division protein (FtsH)"/>
    <property type="match status" value="1"/>
</dbReference>
<dbReference type="GO" id="GO:0006508">
    <property type="term" value="P:proteolysis"/>
    <property type="evidence" value="ECO:0007669"/>
    <property type="project" value="UniProtKB-KW"/>
</dbReference>
<evidence type="ECO:0000259" key="8">
    <source>
        <dbReference type="SMART" id="SM00382"/>
    </source>
</evidence>
<name>A0A6C0EGH2_9ZZZZ</name>
<dbReference type="GO" id="GO:0004222">
    <property type="term" value="F:metalloendopeptidase activity"/>
    <property type="evidence" value="ECO:0007669"/>
    <property type="project" value="InterPro"/>
</dbReference>
<dbReference type="InterPro" id="IPR000642">
    <property type="entry name" value="Peptidase_M41"/>
</dbReference>
<evidence type="ECO:0000313" key="9">
    <source>
        <dbReference type="EMBL" id="QHT27523.1"/>
    </source>
</evidence>
<dbReference type="Pfam" id="PF17862">
    <property type="entry name" value="AAA_lid_3"/>
    <property type="match status" value="1"/>
</dbReference>
<organism evidence="9">
    <name type="scientific">viral metagenome</name>
    <dbReference type="NCBI Taxonomy" id="1070528"/>
    <lineage>
        <taxon>unclassified sequences</taxon>
        <taxon>metagenomes</taxon>
        <taxon>organismal metagenomes</taxon>
    </lineage>
</organism>
<accession>A0A6C0EGH2</accession>